<reference evidence="1" key="1">
    <citation type="submission" date="2021-01" db="EMBL/GenBank/DDBJ databases">
        <title>Adiantum capillus-veneris genome.</title>
        <authorList>
            <person name="Fang Y."/>
            <person name="Liao Q."/>
        </authorList>
    </citation>
    <scope>NUCLEOTIDE SEQUENCE</scope>
    <source>
        <strain evidence="1">H3</strain>
        <tissue evidence="1">Leaf</tissue>
    </source>
</reference>
<evidence type="ECO:0000313" key="2">
    <source>
        <dbReference type="Proteomes" id="UP000886520"/>
    </source>
</evidence>
<protein>
    <submittedName>
        <fullName evidence="1">Uncharacterized protein</fullName>
    </submittedName>
</protein>
<sequence length="90" mass="9734">MRRPTSSELRSVASVASFFQKACSGSCPPNAPRLCKAASSELVSSSLCAPSWVSRNRGAMLATFFLRSRCCDTSEEFFDGALGTNEDRCK</sequence>
<gene>
    <name evidence="1" type="ORF">GOP47_0017659</name>
</gene>
<keyword evidence="2" id="KW-1185">Reference proteome</keyword>
<dbReference type="EMBL" id="JABFUD020000017">
    <property type="protein sequence ID" value="KAI5067131.1"/>
    <property type="molecule type" value="Genomic_DNA"/>
</dbReference>
<dbReference type="Proteomes" id="UP000886520">
    <property type="component" value="Chromosome 17"/>
</dbReference>
<organism evidence="1 2">
    <name type="scientific">Adiantum capillus-veneris</name>
    <name type="common">Maidenhair fern</name>
    <dbReference type="NCBI Taxonomy" id="13818"/>
    <lineage>
        <taxon>Eukaryota</taxon>
        <taxon>Viridiplantae</taxon>
        <taxon>Streptophyta</taxon>
        <taxon>Embryophyta</taxon>
        <taxon>Tracheophyta</taxon>
        <taxon>Polypodiopsida</taxon>
        <taxon>Polypodiidae</taxon>
        <taxon>Polypodiales</taxon>
        <taxon>Pteridineae</taxon>
        <taxon>Pteridaceae</taxon>
        <taxon>Vittarioideae</taxon>
        <taxon>Adiantum</taxon>
    </lineage>
</organism>
<accession>A0A9D4UFS9</accession>
<proteinExistence type="predicted"/>
<name>A0A9D4UFS9_ADICA</name>
<comment type="caution">
    <text evidence="1">The sequence shown here is derived from an EMBL/GenBank/DDBJ whole genome shotgun (WGS) entry which is preliminary data.</text>
</comment>
<evidence type="ECO:0000313" key="1">
    <source>
        <dbReference type="EMBL" id="KAI5067131.1"/>
    </source>
</evidence>
<dbReference type="AlphaFoldDB" id="A0A9D4UFS9"/>